<name>A0A6G8R5P8_9CAUD</name>
<reference evidence="1 2" key="1">
    <citation type="submission" date="2020-03" db="EMBL/GenBank/DDBJ databases">
        <title>The Isolation and Genome Sequence of a Novel Cyanophage S-N03 from the Huanghai Sea, China.</title>
        <authorList>
            <person name="Jiang T."/>
        </authorList>
    </citation>
    <scope>NUCLEOTIDE SEQUENCE [LARGE SCALE GENOMIC DNA]</scope>
</reference>
<accession>A0A6G8R5P8</accession>
<keyword evidence="2" id="KW-1185">Reference proteome</keyword>
<sequence length="90" mass="10884">MSTLNLTWLILFCFAAYYIVTDENAAQSFYVLVMNAWVHIRKFFLIIRYHPLVTIHNPIVRYFDNRKFKKMAEQMIEELKKEGLYEEEDA</sequence>
<evidence type="ECO:0000313" key="2">
    <source>
        <dbReference type="Proteomes" id="UP000502617"/>
    </source>
</evidence>
<dbReference type="KEGG" id="vg:77945259"/>
<proteinExistence type="predicted"/>
<protein>
    <submittedName>
        <fullName evidence="1">Uncharacterized protein</fullName>
    </submittedName>
</protein>
<dbReference type="RefSeq" id="YP_010669105.1">
    <property type="nucleotide sequence ID" value="NC_070959.1"/>
</dbReference>
<evidence type="ECO:0000313" key="1">
    <source>
        <dbReference type="EMBL" id="QIN96725.1"/>
    </source>
</evidence>
<dbReference type="EMBL" id="MT162466">
    <property type="protein sequence ID" value="QIN96725.1"/>
    <property type="molecule type" value="Genomic_DNA"/>
</dbReference>
<dbReference type="GeneID" id="77945259"/>
<dbReference type="Proteomes" id="UP000502617">
    <property type="component" value="Segment"/>
</dbReference>
<organism evidence="1 2">
    <name type="scientific">Synechococcus phage S-N03</name>
    <dbReference type="NCBI Taxonomy" id="2718943"/>
    <lineage>
        <taxon>Viruses</taxon>
        <taxon>Duplodnaviria</taxon>
        <taxon>Heunggongvirae</taxon>
        <taxon>Uroviricota</taxon>
        <taxon>Caudoviricetes</taxon>
        <taxon>Pantevenvirales</taxon>
        <taxon>Kyanoviridae</taxon>
        <taxon>Huanghaivirus</taxon>
        <taxon>Huanghaivirus snothree</taxon>
    </lineage>
</organism>